<name>A0A0F9VT50_9ZZZZ</name>
<organism evidence="2">
    <name type="scientific">marine sediment metagenome</name>
    <dbReference type="NCBI Taxonomy" id="412755"/>
    <lineage>
        <taxon>unclassified sequences</taxon>
        <taxon>metagenomes</taxon>
        <taxon>ecological metagenomes</taxon>
    </lineage>
</organism>
<dbReference type="Pfam" id="PF09413">
    <property type="entry name" value="DUF2007"/>
    <property type="match status" value="1"/>
</dbReference>
<reference evidence="2" key="1">
    <citation type="journal article" date="2015" name="Nature">
        <title>Complex archaea that bridge the gap between prokaryotes and eukaryotes.</title>
        <authorList>
            <person name="Spang A."/>
            <person name="Saw J.H."/>
            <person name="Jorgensen S.L."/>
            <person name="Zaremba-Niedzwiedzka K."/>
            <person name="Martijn J."/>
            <person name="Lind A.E."/>
            <person name="van Eijk R."/>
            <person name="Schleper C."/>
            <person name="Guy L."/>
            <person name="Ettema T.J."/>
        </authorList>
    </citation>
    <scope>NUCLEOTIDE SEQUENCE</scope>
</reference>
<evidence type="ECO:0000259" key="1">
    <source>
        <dbReference type="Pfam" id="PF09413"/>
    </source>
</evidence>
<feature type="domain" description="DUF2007" evidence="1">
    <location>
        <begin position="1"/>
        <end position="65"/>
    </location>
</feature>
<evidence type="ECO:0000313" key="2">
    <source>
        <dbReference type="EMBL" id="KKO03118.1"/>
    </source>
</evidence>
<dbReference type="InterPro" id="IPR018551">
    <property type="entry name" value="DUF2007"/>
</dbReference>
<dbReference type="EMBL" id="LAZR01000028">
    <property type="protein sequence ID" value="KKO03118.1"/>
    <property type="molecule type" value="Genomic_DNA"/>
</dbReference>
<sequence>MQCAYRPFDMAEATLLQSMLADHHINCHISGQYLQGAVGDLPAHDLLAIWLSDEDIQRGSQLINDYLSASPLEEPSDLIAPDPTNP</sequence>
<protein>
    <recommendedName>
        <fullName evidence="1">DUF2007 domain-containing protein</fullName>
    </recommendedName>
</protein>
<accession>A0A0F9VT50</accession>
<dbReference type="AlphaFoldDB" id="A0A0F9VT50"/>
<gene>
    <name evidence="2" type="ORF">LCGC14_0100390</name>
</gene>
<comment type="caution">
    <text evidence="2">The sequence shown here is derived from an EMBL/GenBank/DDBJ whole genome shotgun (WGS) entry which is preliminary data.</text>
</comment>
<proteinExistence type="predicted"/>